<dbReference type="Gene3D" id="2.60.40.1120">
    <property type="entry name" value="Carboxypeptidase-like, regulatory domain"/>
    <property type="match status" value="1"/>
</dbReference>
<comment type="subcellular location">
    <subcellularLocation>
        <location evidence="1">Cell outer membrane</location>
        <topology evidence="1">Multi-pass membrane protein</topology>
    </subcellularLocation>
</comment>
<evidence type="ECO:0000256" key="5">
    <source>
        <dbReference type="ARBA" id="ARBA00022729"/>
    </source>
</evidence>
<dbReference type="Gene3D" id="2.170.130.10">
    <property type="entry name" value="TonB-dependent receptor, plug domain"/>
    <property type="match status" value="1"/>
</dbReference>
<dbReference type="Proteomes" id="UP000278609">
    <property type="component" value="Unassembled WGS sequence"/>
</dbReference>
<dbReference type="GO" id="GO:0015344">
    <property type="term" value="F:siderophore uptake transmembrane transporter activity"/>
    <property type="evidence" value="ECO:0007669"/>
    <property type="project" value="TreeGrafter"/>
</dbReference>
<keyword evidence="3" id="KW-1134">Transmembrane beta strand</keyword>
<keyword evidence="5 10" id="KW-0732">Signal</keyword>
<dbReference type="GO" id="GO:0044718">
    <property type="term" value="P:siderophore transmembrane transport"/>
    <property type="evidence" value="ECO:0007669"/>
    <property type="project" value="TreeGrafter"/>
</dbReference>
<keyword evidence="7" id="KW-0472">Membrane</keyword>
<dbReference type="SUPFAM" id="SSF49464">
    <property type="entry name" value="Carboxypeptidase regulatory domain-like"/>
    <property type="match status" value="1"/>
</dbReference>
<protein>
    <submittedName>
        <fullName evidence="12">TonB-dependent receptor</fullName>
    </submittedName>
</protein>
<proteinExistence type="predicted"/>
<dbReference type="OrthoDB" id="1151166at2"/>
<feature type="chain" id="PRO_5018147058" evidence="10">
    <location>
        <begin position="26"/>
        <end position="928"/>
    </location>
</feature>
<comment type="caution">
    <text evidence="12">The sequence shown here is derived from an EMBL/GenBank/DDBJ whole genome shotgun (WGS) entry which is preliminary data.</text>
</comment>
<keyword evidence="9" id="KW-0998">Cell outer membrane</keyword>
<dbReference type="Pfam" id="PF13620">
    <property type="entry name" value="CarboxypepD_reg"/>
    <property type="match status" value="1"/>
</dbReference>
<dbReference type="PANTHER" id="PTHR30069:SF29">
    <property type="entry name" value="HEMOGLOBIN AND HEMOGLOBIN-HAPTOGLOBIN-BINDING PROTEIN 1-RELATED"/>
    <property type="match status" value="1"/>
</dbReference>
<dbReference type="InterPro" id="IPR008969">
    <property type="entry name" value="CarboxyPept-like_regulatory"/>
</dbReference>
<dbReference type="InterPro" id="IPR037066">
    <property type="entry name" value="Plug_dom_sf"/>
</dbReference>
<feature type="domain" description="TonB-dependent receptor-like beta-barrel" evidence="11">
    <location>
        <begin position="329"/>
        <end position="897"/>
    </location>
</feature>
<evidence type="ECO:0000256" key="7">
    <source>
        <dbReference type="ARBA" id="ARBA00023136"/>
    </source>
</evidence>
<evidence type="ECO:0000256" key="1">
    <source>
        <dbReference type="ARBA" id="ARBA00004571"/>
    </source>
</evidence>
<evidence type="ECO:0000259" key="11">
    <source>
        <dbReference type="Pfam" id="PF00593"/>
    </source>
</evidence>
<keyword evidence="8 12" id="KW-0675">Receptor</keyword>
<dbReference type="InterPro" id="IPR039426">
    <property type="entry name" value="TonB-dep_rcpt-like"/>
</dbReference>
<dbReference type="RefSeq" id="WP_124750986.1">
    <property type="nucleotide sequence ID" value="NZ_RQYS01000013.1"/>
</dbReference>
<dbReference type="GO" id="GO:0009279">
    <property type="term" value="C:cell outer membrane"/>
    <property type="evidence" value="ECO:0007669"/>
    <property type="project" value="UniProtKB-SubCell"/>
</dbReference>
<feature type="signal peptide" evidence="10">
    <location>
        <begin position="1"/>
        <end position="25"/>
    </location>
</feature>
<evidence type="ECO:0000313" key="13">
    <source>
        <dbReference type="Proteomes" id="UP000278609"/>
    </source>
</evidence>
<keyword evidence="4" id="KW-0812">Transmembrane</keyword>
<dbReference type="PANTHER" id="PTHR30069">
    <property type="entry name" value="TONB-DEPENDENT OUTER MEMBRANE RECEPTOR"/>
    <property type="match status" value="1"/>
</dbReference>
<organism evidence="12 13">
    <name type="scientific">Tannerella forsythia</name>
    <name type="common">Bacteroides forsythus</name>
    <dbReference type="NCBI Taxonomy" id="28112"/>
    <lineage>
        <taxon>Bacteria</taxon>
        <taxon>Pseudomonadati</taxon>
        <taxon>Bacteroidota</taxon>
        <taxon>Bacteroidia</taxon>
        <taxon>Bacteroidales</taxon>
        <taxon>Tannerellaceae</taxon>
        <taxon>Tannerella</taxon>
    </lineage>
</organism>
<dbReference type="EMBL" id="RQYS01000013">
    <property type="protein sequence ID" value="RRD62283.1"/>
    <property type="molecule type" value="Genomic_DNA"/>
</dbReference>
<reference evidence="12 13" key="1">
    <citation type="submission" date="2018-11" db="EMBL/GenBank/DDBJ databases">
        <title>Genomes From Bacteria Associated with the Canine Oral Cavity: a Test Case for Automated Genome-Based Taxonomic Assignment.</title>
        <authorList>
            <person name="Coil D.A."/>
            <person name="Jospin G."/>
            <person name="Darling A.E."/>
            <person name="Wallis C."/>
            <person name="Davis I.J."/>
            <person name="Harris S."/>
            <person name="Eisen J.A."/>
            <person name="Holcombe L.J."/>
            <person name="O'Flynn C."/>
        </authorList>
    </citation>
    <scope>NUCLEOTIDE SEQUENCE [LARGE SCALE GENOMIC DNA]</scope>
    <source>
        <strain evidence="12 13">OH2617_COT-023</strain>
    </source>
</reference>
<evidence type="ECO:0000256" key="4">
    <source>
        <dbReference type="ARBA" id="ARBA00022692"/>
    </source>
</evidence>
<dbReference type="SUPFAM" id="SSF56935">
    <property type="entry name" value="Porins"/>
    <property type="match status" value="1"/>
</dbReference>
<evidence type="ECO:0000256" key="8">
    <source>
        <dbReference type="ARBA" id="ARBA00023170"/>
    </source>
</evidence>
<evidence type="ECO:0000313" key="12">
    <source>
        <dbReference type="EMBL" id="RRD62283.1"/>
    </source>
</evidence>
<dbReference type="InterPro" id="IPR036942">
    <property type="entry name" value="Beta-barrel_TonB_sf"/>
</dbReference>
<evidence type="ECO:0000256" key="2">
    <source>
        <dbReference type="ARBA" id="ARBA00022448"/>
    </source>
</evidence>
<sequence>MYCLGKKIIFCLLSTLCLFPLRSYGQTDTHRGFLLHGRVIDHATGKGIGFASLQIEASSQGVVCDAEGRFRFPRLREGTYSVEVSCLNYAPVKAEIRLKQDTAVVFRLHEQRFTLPDVEVMASFRPSKGSNATIGQTALEYIQPVSIADVLLLLPGSITGNNSLHRFNLTTSRQAGADKNTSLGMGIIADGIPMTNDAMRTQLYGLSGEEQADRMVNRRGMMNAGMDMRTFSTDHIESIEVVRGISSARDGNLSSGAIHIHSKKGATPLRVRAKADPLNKLLYMGKGFKLSERAGALHVGFDALSSTPDVREKLEQFTRITAQAGYTNQFSLHGKPLDFSARLSATSSVNNVKSDELIDENNEYYQSDYLRTTFSLNTKWHVNTRWLNSMEISGSADITRDLLKRHKLVLSSMGPSSMPVSDQSGEHEGIFLPVKYYTDYKVDNIPIYLFMQTHFTSFIPMGKQLHHSLMYGVEVKSNKNTGEGAVVDVTRPPYPGDNTFIRPRPNYLIPALINGALYIEDKAVWEASQKVRADLRLGLRATQMFNLPSDYALKHKILIEPRLQVGMTIKSETSAGSSISNTFRIGYGEENKLPTLDMLYPDKLYRDFVVLNAFYQQPNRDLLLVNTYIHTPVNPSLRENKNRKWEIGWDLRAKHFEVSLSAFREEYKGGFSYFPQYYPVAFTRYITPRHSITGKPSKDDYYLENYKDFTIFPVVRNSARTIKRGVEYRIKTPVIKPLSTSVELNGAYYSTVYTKGIPVMYRPVVKEFGDKYPYVGIYQGDTHVYQSRFNTNVWINTHIKRFGLIFTNFVQVIWFAKMRNGTEEDVLPSHYMDLDGKHHVVNAAEIAATEGVLRHLRRERSELYYRTETKPVSVFMNIKASKELGKHTKLSFFVNNLIDIHPHYKAADKTTEKEWAIPFFGAELIINI</sequence>
<evidence type="ECO:0000256" key="10">
    <source>
        <dbReference type="SAM" id="SignalP"/>
    </source>
</evidence>
<keyword evidence="6" id="KW-0798">TonB box</keyword>
<dbReference type="Pfam" id="PF00593">
    <property type="entry name" value="TonB_dep_Rec_b-barrel"/>
    <property type="match status" value="1"/>
</dbReference>
<evidence type="ECO:0000256" key="3">
    <source>
        <dbReference type="ARBA" id="ARBA00022452"/>
    </source>
</evidence>
<dbReference type="InterPro" id="IPR000531">
    <property type="entry name" value="Beta-barrel_TonB"/>
</dbReference>
<name>A0A3P1XZB6_TANFO</name>
<dbReference type="Gene3D" id="2.40.170.20">
    <property type="entry name" value="TonB-dependent receptor, beta-barrel domain"/>
    <property type="match status" value="1"/>
</dbReference>
<evidence type="ECO:0000256" key="9">
    <source>
        <dbReference type="ARBA" id="ARBA00023237"/>
    </source>
</evidence>
<dbReference type="AlphaFoldDB" id="A0A3P1XZB6"/>
<gene>
    <name evidence="12" type="ORF">EII40_04020</name>
</gene>
<keyword evidence="2" id="KW-0813">Transport</keyword>
<accession>A0A3P1XZB6</accession>
<evidence type="ECO:0000256" key="6">
    <source>
        <dbReference type="ARBA" id="ARBA00023077"/>
    </source>
</evidence>